<gene>
    <name evidence="2" type="ORF">NITMOv2_3118</name>
</gene>
<evidence type="ECO:0000256" key="1">
    <source>
        <dbReference type="SAM" id="Phobius"/>
    </source>
</evidence>
<dbReference type="EMBL" id="CP011801">
    <property type="protein sequence ID" value="ALA59517.1"/>
    <property type="molecule type" value="Genomic_DNA"/>
</dbReference>
<dbReference type="PATRIC" id="fig|42253.5.peg.3072"/>
<accession>A0A0K2GFY6</accession>
<dbReference type="Proteomes" id="UP000069205">
    <property type="component" value="Chromosome"/>
</dbReference>
<proteinExistence type="predicted"/>
<dbReference type="STRING" id="42253.NITMOv2_3118"/>
<name>A0A0K2GFY6_NITMO</name>
<reference evidence="2 3" key="1">
    <citation type="journal article" date="2015" name="Proc. Natl. Acad. Sci. U.S.A.">
        <title>Expanded metabolic versatility of ubiquitous nitrite-oxidizing bacteria from the genus Nitrospira.</title>
        <authorList>
            <person name="Koch H."/>
            <person name="Lucker S."/>
            <person name="Albertsen M."/>
            <person name="Kitzinger K."/>
            <person name="Herbold C."/>
            <person name="Spieck E."/>
            <person name="Nielsen P.H."/>
            <person name="Wagner M."/>
            <person name="Daims H."/>
        </authorList>
    </citation>
    <scope>NUCLEOTIDE SEQUENCE [LARGE SCALE GENOMIC DNA]</scope>
    <source>
        <strain evidence="2 3">NSP M-1</strain>
    </source>
</reference>
<keyword evidence="1" id="KW-1133">Transmembrane helix</keyword>
<evidence type="ECO:0000313" key="3">
    <source>
        <dbReference type="Proteomes" id="UP000069205"/>
    </source>
</evidence>
<dbReference type="KEGG" id="nmv:NITMOv2_3118"/>
<sequence>MEGSHMYKLVKKMTAVLGVIAMVLFASMVIMAVPAFAGADATFGPLNTLLTGWMQGSLGTLLGLIAGAIGLGSAMAGRWGYMFTGFGVAAGSFYLPTVIPTITTGLM</sequence>
<feature type="transmembrane region" description="Helical" evidence="1">
    <location>
        <begin position="53"/>
        <end position="72"/>
    </location>
</feature>
<protein>
    <submittedName>
        <fullName evidence="2">Uncharacterized protein</fullName>
    </submittedName>
</protein>
<dbReference type="AlphaFoldDB" id="A0A0K2GFY6"/>
<evidence type="ECO:0000313" key="2">
    <source>
        <dbReference type="EMBL" id="ALA59517.1"/>
    </source>
</evidence>
<feature type="transmembrane region" description="Helical" evidence="1">
    <location>
        <begin position="79"/>
        <end position="99"/>
    </location>
</feature>
<keyword evidence="1" id="KW-0472">Membrane</keyword>
<keyword evidence="1" id="KW-0812">Transmembrane</keyword>
<organism evidence="2 3">
    <name type="scientific">Nitrospira moscoviensis</name>
    <dbReference type="NCBI Taxonomy" id="42253"/>
    <lineage>
        <taxon>Bacteria</taxon>
        <taxon>Pseudomonadati</taxon>
        <taxon>Nitrospirota</taxon>
        <taxon>Nitrospiria</taxon>
        <taxon>Nitrospirales</taxon>
        <taxon>Nitrospiraceae</taxon>
        <taxon>Nitrospira</taxon>
    </lineage>
</organism>
<keyword evidence="3" id="KW-1185">Reference proteome</keyword>